<organism evidence="5 6">
    <name type="scientific">Delitschia confertaspora ATCC 74209</name>
    <dbReference type="NCBI Taxonomy" id="1513339"/>
    <lineage>
        <taxon>Eukaryota</taxon>
        <taxon>Fungi</taxon>
        <taxon>Dikarya</taxon>
        <taxon>Ascomycota</taxon>
        <taxon>Pezizomycotina</taxon>
        <taxon>Dothideomycetes</taxon>
        <taxon>Pleosporomycetidae</taxon>
        <taxon>Pleosporales</taxon>
        <taxon>Delitschiaceae</taxon>
        <taxon>Delitschia</taxon>
    </lineage>
</organism>
<feature type="compositionally biased region" description="Basic and acidic residues" evidence="3">
    <location>
        <begin position="434"/>
        <end position="447"/>
    </location>
</feature>
<dbReference type="PRINTS" id="PR00452">
    <property type="entry name" value="SH3DOMAIN"/>
</dbReference>
<accession>A0A9P4JD73</accession>
<feature type="compositionally biased region" description="Acidic residues" evidence="3">
    <location>
        <begin position="700"/>
        <end position="711"/>
    </location>
</feature>
<feature type="compositionally biased region" description="Basic and acidic residues" evidence="3">
    <location>
        <begin position="270"/>
        <end position="281"/>
    </location>
</feature>
<feature type="compositionally biased region" description="Pro residues" evidence="3">
    <location>
        <begin position="873"/>
        <end position="900"/>
    </location>
</feature>
<feature type="compositionally biased region" description="Pro residues" evidence="3">
    <location>
        <begin position="672"/>
        <end position="681"/>
    </location>
</feature>
<feature type="compositionally biased region" description="Pro residues" evidence="3">
    <location>
        <begin position="655"/>
        <end position="665"/>
    </location>
</feature>
<evidence type="ECO:0000313" key="6">
    <source>
        <dbReference type="Proteomes" id="UP000799536"/>
    </source>
</evidence>
<dbReference type="InterPro" id="IPR057402">
    <property type="entry name" value="AIM3_BBC1_C"/>
</dbReference>
<dbReference type="InterPro" id="IPR001452">
    <property type="entry name" value="SH3_domain"/>
</dbReference>
<reference evidence="5" key="1">
    <citation type="journal article" date="2020" name="Stud. Mycol.">
        <title>101 Dothideomycetes genomes: a test case for predicting lifestyles and emergence of pathogens.</title>
        <authorList>
            <person name="Haridas S."/>
            <person name="Albert R."/>
            <person name="Binder M."/>
            <person name="Bloem J."/>
            <person name="Labutti K."/>
            <person name="Salamov A."/>
            <person name="Andreopoulos B."/>
            <person name="Baker S."/>
            <person name="Barry K."/>
            <person name="Bills G."/>
            <person name="Bluhm B."/>
            <person name="Cannon C."/>
            <person name="Castanera R."/>
            <person name="Culley D."/>
            <person name="Daum C."/>
            <person name="Ezra D."/>
            <person name="Gonzalez J."/>
            <person name="Henrissat B."/>
            <person name="Kuo A."/>
            <person name="Liang C."/>
            <person name="Lipzen A."/>
            <person name="Lutzoni F."/>
            <person name="Magnuson J."/>
            <person name="Mondo S."/>
            <person name="Nolan M."/>
            <person name="Ohm R."/>
            <person name="Pangilinan J."/>
            <person name="Park H.-J."/>
            <person name="Ramirez L."/>
            <person name="Alfaro M."/>
            <person name="Sun H."/>
            <person name="Tritt A."/>
            <person name="Yoshinaga Y."/>
            <person name="Zwiers L.-H."/>
            <person name="Turgeon B."/>
            <person name="Goodwin S."/>
            <person name="Spatafora J."/>
            <person name="Crous P."/>
            <person name="Grigoriev I."/>
        </authorList>
    </citation>
    <scope>NUCLEOTIDE SEQUENCE</scope>
    <source>
        <strain evidence="5">ATCC 74209</strain>
    </source>
</reference>
<dbReference type="InterPro" id="IPR036028">
    <property type="entry name" value="SH3-like_dom_sf"/>
</dbReference>
<feature type="compositionally biased region" description="Basic and acidic residues" evidence="3">
    <location>
        <begin position="233"/>
        <end position="253"/>
    </location>
</feature>
<feature type="compositionally biased region" description="Basic and acidic residues" evidence="3">
    <location>
        <begin position="509"/>
        <end position="530"/>
    </location>
</feature>
<dbReference type="Pfam" id="PF25459">
    <property type="entry name" value="AIM3_BBC1_C"/>
    <property type="match status" value="1"/>
</dbReference>
<gene>
    <name evidence="5" type="ORF">GQ43DRAFT_223506</name>
</gene>
<comment type="caution">
    <text evidence="5">The sequence shown here is derived from an EMBL/GenBank/DDBJ whole genome shotgun (WGS) entry which is preliminary data.</text>
</comment>
<protein>
    <recommendedName>
        <fullName evidence="4">SH3 domain-containing protein</fullName>
    </recommendedName>
</protein>
<feature type="compositionally biased region" description="Basic and acidic residues" evidence="3">
    <location>
        <begin position="643"/>
        <end position="654"/>
    </location>
</feature>
<feature type="compositionally biased region" description="Pro residues" evidence="3">
    <location>
        <begin position="211"/>
        <end position="226"/>
    </location>
</feature>
<dbReference type="Gene3D" id="2.30.30.40">
    <property type="entry name" value="SH3 Domains"/>
    <property type="match status" value="1"/>
</dbReference>
<evidence type="ECO:0000313" key="5">
    <source>
        <dbReference type="EMBL" id="KAF2197095.1"/>
    </source>
</evidence>
<feature type="compositionally biased region" description="Acidic residues" evidence="3">
    <location>
        <begin position="380"/>
        <end position="396"/>
    </location>
</feature>
<feature type="compositionally biased region" description="Low complexity" evidence="3">
    <location>
        <begin position="119"/>
        <end position="152"/>
    </location>
</feature>
<dbReference type="AlphaFoldDB" id="A0A9P4JD73"/>
<feature type="compositionally biased region" description="Pro residues" evidence="3">
    <location>
        <begin position="811"/>
        <end position="831"/>
    </location>
</feature>
<feature type="compositionally biased region" description="Low complexity" evidence="3">
    <location>
        <begin position="254"/>
        <end position="265"/>
    </location>
</feature>
<feature type="compositionally biased region" description="Pro residues" evidence="3">
    <location>
        <begin position="782"/>
        <end position="791"/>
    </location>
</feature>
<feature type="compositionally biased region" description="Pro residues" evidence="3">
    <location>
        <begin position="745"/>
        <end position="773"/>
    </location>
</feature>
<keyword evidence="1 2" id="KW-0728">SH3 domain</keyword>
<proteinExistence type="predicted"/>
<feature type="compositionally biased region" description="Basic and acidic residues" evidence="3">
    <location>
        <begin position="47"/>
        <end position="67"/>
    </location>
</feature>
<feature type="compositionally biased region" description="Acidic residues" evidence="3">
    <location>
        <begin position="417"/>
        <end position="433"/>
    </location>
</feature>
<feature type="compositionally biased region" description="Gly residues" evidence="3">
    <location>
        <begin position="451"/>
        <end position="467"/>
    </location>
</feature>
<name>A0A9P4JD73_9PLEO</name>
<dbReference type="Pfam" id="PF00018">
    <property type="entry name" value="SH3_1"/>
    <property type="match status" value="1"/>
</dbReference>
<evidence type="ECO:0000256" key="2">
    <source>
        <dbReference type="PROSITE-ProRule" id="PRU00192"/>
    </source>
</evidence>
<evidence type="ECO:0000256" key="1">
    <source>
        <dbReference type="ARBA" id="ARBA00022443"/>
    </source>
</evidence>
<sequence length="1186" mass="129713">MPSFRVKAVYDYTSPHEDDLNFPAGQIITVTEEEDADWYVGEYVDESGTKKDGLFPKNFVEKYEPEPPPRPNRASRHKPLESPVIEIPPPTPQVQQQEVSPIQTEESENNKPRVAPVDTTSVQPSLSPTSPLSTTSARGSEAPQQQQQSQAPKPAPPPAATTEKKAPPPVSAKPSSFRDRIAAFNQASAAPITPFKPGGGPPSTFIKKPFVAPPPSRNAYVPPPREAPQVKTYRREEDPEIAERQAQEQENAERAGLASATASATEGEEEQPKPTSLKERIALLQKQQAEQAQRAAALHKEKPKKPPPPKRSDSHDQRESGEGSTLEKVMSSEPKERASTDSARPPPARRPSHAVKSPEAAQAHRELLSENDADQSGAGDTEEAEGSTTSVEDDEDQSKHHRAAAPAAVPAAKDKDDEQEVSAEEEEEEDEMDAETRRKLELRERMAKMSGGMGLAGMFGAPGGMPMGGLPPKKKKSAPEHKDSESNADYSVPQQRVPMIPIPGMPRVKSPEREHLEPEYQELAVEKEGSVPHPITQGRDPEEVLDVEDVAPAPVHRTSTGDRGLPPPIPTEWRPAPPALPSSDRPAPPPVSSASRPAPPPAPIRSPSPGSEAEDELTEAPAVTSPITPSQHHQSKRTSYLDSDDHSHDSERRIPPIPLASPTLPPAHHSRAPPPLPPTAAPPSRQLTMDNISKHRAEGEGETEYEGDYDTDIAPGASHKDAVKAHAREPSMDESTTADDTPPAVRSPPVPPFSPPVPRAVPPIPPTQPPPPSRVSMDAPRAAPPPPPIAPPSREEDEEDYDPYRYASPPRGVPPPPRAMPPQSPPPPPQNRPQSMLPPLVPPPMPQQLANESSDDDDLYSSPPPRKSHDRQPPPPPQAPPHQHRPPPPPQDKPVPPPPSSETTLPSRPIGRKSLDVTRAMYQPRASMDQPRPSQSQEFIASDIDLAASSHWWTQANMLPPSLQGRKDILVEVQESRDGNEVEKVVHILYMDYSQSIVVARFDAHNVSDVELEQRHEPPPSRRQDFLERAYETYGVRIAKDVESKQNTVVGDGTPNGLIHELLRSYPGALKPISTRAFGALVYANLANASTQQYDEIRPGDIITFRNAKFQGKHGAMHAKYSVDVGKPDHVGVVVEWDGTKKKVRAWEQGRESKKVKVESFKMGDLRSGEVRVWRVMGKEWVGWNH</sequence>
<dbReference type="PROSITE" id="PS50002">
    <property type="entry name" value="SH3"/>
    <property type="match status" value="1"/>
</dbReference>
<feature type="domain" description="SH3" evidence="4">
    <location>
        <begin position="1"/>
        <end position="65"/>
    </location>
</feature>
<feature type="compositionally biased region" description="Basic and acidic residues" evidence="3">
    <location>
        <begin position="310"/>
        <end position="321"/>
    </location>
</feature>
<feature type="compositionally biased region" description="Pro residues" evidence="3">
    <location>
        <begin position="565"/>
        <end position="606"/>
    </location>
</feature>
<dbReference type="Proteomes" id="UP000799536">
    <property type="component" value="Unassembled WGS sequence"/>
</dbReference>
<evidence type="ECO:0000256" key="3">
    <source>
        <dbReference type="SAM" id="MobiDB-lite"/>
    </source>
</evidence>
<dbReference type="OrthoDB" id="207120at2759"/>
<keyword evidence="6" id="KW-1185">Reference proteome</keyword>
<dbReference type="InterPro" id="IPR035552">
    <property type="entry name" value="Mti1_SH3"/>
</dbReference>
<feature type="compositionally biased region" description="Low complexity" evidence="3">
    <location>
        <begin position="282"/>
        <end position="296"/>
    </location>
</feature>
<feature type="compositionally biased region" description="Basic and acidic residues" evidence="3">
    <location>
        <begin position="718"/>
        <end position="731"/>
    </location>
</feature>
<dbReference type="EMBL" id="ML994279">
    <property type="protein sequence ID" value="KAF2197095.1"/>
    <property type="molecule type" value="Genomic_DNA"/>
</dbReference>
<dbReference type="CDD" id="cd11887">
    <property type="entry name" value="SH3_Bbc1"/>
    <property type="match status" value="1"/>
</dbReference>
<evidence type="ECO:0000259" key="4">
    <source>
        <dbReference type="PROSITE" id="PS50002"/>
    </source>
</evidence>
<feature type="region of interest" description="Disordered" evidence="3">
    <location>
        <begin position="45"/>
        <end position="913"/>
    </location>
</feature>
<feature type="compositionally biased region" description="Polar residues" evidence="3">
    <location>
        <begin position="625"/>
        <end position="641"/>
    </location>
</feature>
<dbReference type="SMART" id="SM00326">
    <property type="entry name" value="SH3"/>
    <property type="match status" value="1"/>
</dbReference>
<dbReference type="SUPFAM" id="SSF50044">
    <property type="entry name" value="SH3-domain"/>
    <property type="match status" value="1"/>
</dbReference>